<feature type="domain" description="PPM-type phosphatase" evidence="4">
    <location>
        <begin position="3"/>
        <end position="238"/>
    </location>
</feature>
<feature type="compositionally biased region" description="Low complexity" evidence="1">
    <location>
        <begin position="620"/>
        <end position="644"/>
    </location>
</feature>
<keyword evidence="2" id="KW-0812">Transmembrane</keyword>
<dbReference type="Gene3D" id="1.25.40.10">
    <property type="entry name" value="Tetratricopeptide repeat domain"/>
    <property type="match status" value="1"/>
</dbReference>
<protein>
    <submittedName>
        <fullName evidence="5">Serine/threonine protein phosphatase</fullName>
    </submittedName>
</protein>
<feature type="compositionally biased region" description="Basic and acidic residues" evidence="1">
    <location>
        <begin position="603"/>
        <end position="612"/>
    </location>
</feature>
<dbReference type="Proteomes" id="UP000318102">
    <property type="component" value="Unassembled WGS sequence"/>
</dbReference>
<feature type="compositionally biased region" description="Low complexity" evidence="1">
    <location>
        <begin position="519"/>
        <end position="534"/>
    </location>
</feature>
<keyword evidence="2" id="KW-1133">Transmembrane helix</keyword>
<evidence type="ECO:0000256" key="2">
    <source>
        <dbReference type="SAM" id="Phobius"/>
    </source>
</evidence>
<gene>
    <name evidence="5" type="ORF">FPZ44_02580</name>
</gene>
<comment type="caution">
    <text evidence="5">The sequence shown here is derived from an EMBL/GenBank/DDBJ whole genome shotgun (WGS) entry which is preliminary data.</text>
</comment>
<feature type="compositionally biased region" description="Basic and acidic residues" evidence="1">
    <location>
        <begin position="646"/>
        <end position="657"/>
    </location>
</feature>
<organism evidence="5 6">
    <name type="scientific">Paenibacillus agilis</name>
    <dbReference type="NCBI Taxonomy" id="3020863"/>
    <lineage>
        <taxon>Bacteria</taxon>
        <taxon>Bacillati</taxon>
        <taxon>Bacillota</taxon>
        <taxon>Bacilli</taxon>
        <taxon>Bacillales</taxon>
        <taxon>Paenibacillaceae</taxon>
        <taxon>Paenibacillus</taxon>
    </lineage>
</organism>
<feature type="compositionally biased region" description="Low complexity" evidence="1">
    <location>
        <begin position="549"/>
        <end position="587"/>
    </location>
</feature>
<evidence type="ECO:0000256" key="1">
    <source>
        <dbReference type="SAM" id="MobiDB-lite"/>
    </source>
</evidence>
<keyword evidence="6" id="KW-1185">Reference proteome</keyword>
<reference evidence="5 6" key="1">
    <citation type="submission" date="2019-07" db="EMBL/GenBank/DDBJ databases">
        <authorList>
            <person name="Kim J."/>
        </authorList>
    </citation>
    <scope>NUCLEOTIDE SEQUENCE [LARGE SCALE GENOMIC DNA]</scope>
    <source>
        <strain evidence="5 6">N4</strain>
    </source>
</reference>
<proteinExistence type="predicted"/>
<dbReference type="OrthoDB" id="9801841at2"/>
<keyword evidence="2" id="KW-0472">Membrane</keyword>
<name>A0A559IWM6_9BACL</name>
<dbReference type="SMART" id="SM00332">
    <property type="entry name" value="PP2Cc"/>
    <property type="match status" value="1"/>
</dbReference>
<feature type="domain" description="PPM-type phosphatase" evidence="3">
    <location>
        <begin position="13"/>
        <end position="234"/>
    </location>
</feature>
<feature type="transmembrane region" description="Helical" evidence="2">
    <location>
        <begin position="258"/>
        <end position="276"/>
    </location>
</feature>
<dbReference type="SUPFAM" id="SSF81606">
    <property type="entry name" value="PP2C-like"/>
    <property type="match status" value="1"/>
</dbReference>
<dbReference type="InterPro" id="IPR036457">
    <property type="entry name" value="PPM-type-like_dom_sf"/>
</dbReference>
<dbReference type="Gene3D" id="3.60.40.10">
    <property type="entry name" value="PPM-type phosphatase domain"/>
    <property type="match status" value="1"/>
</dbReference>
<dbReference type="AlphaFoldDB" id="A0A559IWM6"/>
<dbReference type="InterPro" id="IPR011990">
    <property type="entry name" value="TPR-like_helical_dom_sf"/>
</dbReference>
<evidence type="ECO:0000259" key="3">
    <source>
        <dbReference type="SMART" id="SM00331"/>
    </source>
</evidence>
<sequence>MRRDNSEFVTSFVSEAGTFVNNKDFFAFVEMDDKACWVIADGLDTDREIASAELAIQTVLNQFQQKPTMSRFRLKRYLRRAHERLKMDSTRVRLKASLTVVVTDYTRIRWAGVGNTRLYHFRQGRLTFKSKDLSLAQQLANEEKISDEALDYHDERHNLLQYVGQPEPLEPYVSPKFRLEDGDAMLLCTSGLWEGVSRVEMLDAAEEAQSPEQMVDTLEDVLLSKQAKVIRNYTAAAIFANKIFKEDPQKKWRIIRRILIMVLLFALLGGGAWYMMVRQAANKAELVQGMIDNRQNGEVYLRDGNYDQAFKEFSDGRNAAIRLKDRVNKQLFTNKQRLVQLVVDGDKLFKEGNYPKALSMYEIALKESDSHKEISRADMEERIERTKAHVKVLNMIKEGDMKFQSGNYLGAQNAYIRASKAAATSSYEKADVIQEKLLAAQEKLYGITKGTKQLEAEKLEKDGDKQMTAQDYLVAIESYVSAQEIYQEINMLEKVLGMERKISKALDKMEPPVPPAPAPGAADAGASGGAVVPPAVQPNTSLPAPNGNPPASTSQPTPPSVNGTNVNVPVGGNEGSTSRTTDTTGTGNKAAGEQAGNTGGERTQSETQRDSESPTSGSRSVGESEPTGSSSGSQSTGDQAASSGNRMERAQQGGRER</sequence>
<dbReference type="SMART" id="SM00331">
    <property type="entry name" value="PP2C_SIG"/>
    <property type="match status" value="1"/>
</dbReference>
<evidence type="ECO:0000313" key="6">
    <source>
        <dbReference type="Proteomes" id="UP000318102"/>
    </source>
</evidence>
<evidence type="ECO:0000313" key="5">
    <source>
        <dbReference type="EMBL" id="TVX92038.1"/>
    </source>
</evidence>
<dbReference type="RefSeq" id="WP_144987103.1">
    <property type="nucleotide sequence ID" value="NZ_VNJK01000001.1"/>
</dbReference>
<feature type="region of interest" description="Disordered" evidence="1">
    <location>
        <begin position="508"/>
        <end position="657"/>
    </location>
</feature>
<dbReference type="EMBL" id="VNJK01000001">
    <property type="protein sequence ID" value="TVX92038.1"/>
    <property type="molecule type" value="Genomic_DNA"/>
</dbReference>
<dbReference type="InterPro" id="IPR001932">
    <property type="entry name" value="PPM-type_phosphatase-like_dom"/>
</dbReference>
<evidence type="ECO:0000259" key="4">
    <source>
        <dbReference type="SMART" id="SM00332"/>
    </source>
</evidence>
<accession>A0A559IWM6</accession>